<dbReference type="Pfam" id="PF12849">
    <property type="entry name" value="PBP_like_2"/>
    <property type="match status" value="1"/>
</dbReference>
<protein>
    <submittedName>
        <fullName evidence="5">Substrate-binding domain-containing protein</fullName>
    </submittedName>
</protein>
<keyword evidence="2" id="KW-0472">Membrane</keyword>
<dbReference type="InterPro" id="IPR050811">
    <property type="entry name" value="Phosphate_ABC_transporter"/>
</dbReference>
<keyword evidence="1 3" id="KW-0732">Signal</keyword>
<dbReference type="SUPFAM" id="SSF103088">
    <property type="entry name" value="OmpA-like"/>
    <property type="match status" value="1"/>
</dbReference>
<evidence type="ECO:0000313" key="6">
    <source>
        <dbReference type="Proteomes" id="UP001595840"/>
    </source>
</evidence>
<feature type="signal peptide" evidence="3">
    <location>
        <begin position="1"/>
        <end position="29"/>
    </location>
</feature>
<proteinExistence type="predicted"/>
<keyword evidence="6" id="KW-1185">Reference proteome</keyword>
<dbReference type="SUPFAM" id="SSF53850">
    <property type="entry name" value="Periplasmic binding protein-like II"/>
    <property type="match status" value="1"/>
</dbReference>
<dbReference type="InterPro" id="IPR036737">
    <property type="entry name" value="OmpA-like_sf"/>
</dbReference>
<evidence type="ECO:0000256" key="3">
    <source>
        <dbReference type="SAM" id="SignalP"/>
    </source>
</evidence>
<dbReference type="PANTHER" id="PTHR30570:SF1">
    <property type="entry name" value="PHOSPHATE-BINDING PROTEIN PSTS"/>
    <property type="match status" value="1"/>
</dbReference>
<gene>
    <name evidence="5" type="ORF">ACFOX3_00745</name>
</gene>
<sequence length="448" mass="48738">MSNKPQQLRNLICSALGGIWLTFSPLALADNPTLAQGLLFTAKGSNTVGAELVPQMAEHYLQSKGLVNISRQALDKENEYRVLGFLPNQTKPSYIDIAAHGSSTAFEGLDDHTADIGMSSRRIKSEEVQKLKPLGEMESFAAEKVIAIDGLAIIVHPQNRLDALTSEQVAKIFSGEISHWDQLGAGQGEIVRYARDENSGTWDTFKNLVLGKLPLANGTARFESNDELSKQVANNLRGIGFVGLAAVNKAKALAIYNQGTEPMQPTKIAVATEDYLLSRRLYLYLSPNSSNPYINDFIHFAQGQAGQAVVENVGYVSQNPSLVKPDLNNIDDPDYLALVKEAQRLSVNIRFNAGSAELDNKALQDVARLVAVMSQPEQQNKQLLLIGFGDAKQTTSRALILSKLRATAVKMALYNQGVGSAPVAGFGASMQVDGSNKERNQRVEVWLQ</sequence>
<dbReference type="Gene3D" id="3.40.190.10">
    <property type="entry name" value="Periplasmic binding protein-like II"/>
    <property type="match status" value="2"/>
</dbReference>
<name>A0ABV8UZE1_9GAMM</name>
<organism evidence="5 6">
    <name type="scientific">Simiduia curdlanivorans</name>
    <dbReference type="NCBI Taxonomy" id="1492769"/>
    <lineage>
        <taxon>Bacteria</taxon>
        <taxon>Pseudomonadati</taxon>
        <taxon>Pseudomonadota</taxon>
        <taxon>Gammaproteobacteria</taxon>
        <taxon>Cellvibrionales</taxon>
        <taxon>Cellvibrionaceae</taxon>
        <taxon>Simiduia</taxon>
    </lineage>
</organism>
<evidence type="ECO:0000313" key="5">
    <source>
        <dbReference type="EMBL" id="MFC4360803.1"/>
    </source>
</evidence>
<dbReference type="InterPro" id="IPR024370">
    <property type="entry name" value="PBP_domain"/>
</dbReference>
<dbReference type="EMBL" id="JBHSCX010000001">
    <property type="protein sequence ID" value="MFC4360803.1"/>
    <property type="molecule type" value="Genomic_DNA"/>
</dbReference>
<reference evidence="6" key="1">
    <citation type="journal article" date="2019" name="Int. J. Syst. Evol. Microbiol.">
        <title>The Global Catalogue of Microorganisms (GCM) 10K type strain sequencing project: providing services to taxonomists for standard genome sequencing and annotation.</title>
        <authorList>
            <consortium name="The Broad Institute Genomics Platform"/>
            <consortium name="The Broad Institute Genome Sequencing Center for Infectious Disease"/>
            <person name="Wu L."/>
            <person name="Ma J."/>
        </authorList>
    </citation>
    <scope>NUCLEOTIDE SEQUENCE [LARGE SCALE GENOMIC DNA]</scope>
    <source>
        <strain evidence="6">CECT 8570</strain>
    </source>
</reference>
<feature type="domain" description="OmpA-like" evidence="4">
    <location>
        <begin position="338"/>
        <end position="448"/>
    </location>
</feature>
<dbReference type="Pfam" id="PF00691">
    <property type="entry name" value="OmpA"/>
    <property type="match status" value="1"/>
</dbReference>
<dbReference type="PANTHER" id="PTHR30570">
    <property type="entry name" value="PERIPLASMIC PHOSPHATE BINDING COMPONENT OF PHOSPHATE ABC TRANSPORTER"/>
    <property type="match status" value="1"/>
</dbReference>
<dbReference type="Proteomes" id="UP001595840">
    <property type="component" value="Unassembled WGS sequence"/>
</dbReference>
<evidence type="ECO:0000259" key="4">
    <source>
        <dbReference type="PROSITE" id="PS51123"/>
    </source>
</evidence>
<dbReference type="Gene3D" id="3.30.1330.60">
    <property type="entry name" value="OmpA-like domain"/>
    <property type="match status" value="1"/>
</dbReference>
<dbReference type="PROSITE" id="PS51123">
    <property type="entry name" value="OMPA_2"/>
    <property type="match status" value="1"/>
</dbReference>
<evidence type="ECO:0000256" key="1">
    <source>
        <dbReference type="ARBA" id="ARBA00022729"/>
    </source>
</evidence>
<dbReference type="RefSeq" id="WP_290264666.1">
    <property type="nucleotide sequence ID" value="NZ_JAUFQG010000006.1"/>
</dbReference>
<evidence type="ECO:0000256" key="2">
    <source>
        <dbReference type="PROSITE-ProRule" id="PRU00473"/>
    </source>
</evidence>
<comment type="caution">
    <text evidence="5">The sequence shown here is derived from an EMBL/GenBank/DDBJ whole genome shotgun (WGS) entry which is preliminary data.</text>
</comment>
<accession>A0ABV8UZE1</accession>
<feature type="chain" id="PRO_5045416912" evidence="3">
    <location>
        <begin position="30"/>
        <end position="448"/>
    </location>
</feature>
<dbReference type="InterPro" id="IPR006665">
    <property type="entry name" value="OmpA-like"/>
</dbReference>